<reference evidence="5 6" key="1">
    <citation type="submission" date="2024-07" db="EMBL/GenBank/DDBJ databases">
        <title>Section-level genome sequencing and comparative genomics of Aspergillus sections Usti and Cavernicolus.</title>
        <authorList>
            <consortium name="Lawrence Berkeley National Laboratory"/>
            <person name="Nybo J.L."/>
            <person name="Vesth T.C."/>
            <person name="Theobald S."/>
            <person name="Frisvad J.C."/>
            <person name="Larsen T.O."/>
            <person name="Kjaerboelling I."/>
            <person name="Rothschild-Mancinelli K."/>
            <person name="Lyhne E.K."/>
            <person name="Kogle M.E."/>
            <person name="Barry K."/>
            <person name="Clum A."/>
            <person name="Na H."/>
            <person name="Ledsgaard L."/>
            <person name="Lin J."/>
            <person name="Lipzen A."/>
            <person name="Kuo A."/>
            <person name="Riley R."/>
            <person name="Mondo S."/>
            <person name="Labutti K."/>
            <person name="Haridas S."/>
            <person name="Pangalinan J."/>
            <person name="Salamov A.A."/>
            <person name="Simmons B.A."/>
            <person name="Magnuson J.K."/>
            <person name="Chen J."/>
            <person name="Drula E."/>
            <person name="Henrissat B."/>
            <person name="Wiebenga A."/>
            <person name="Lubbers R.J."/>
            <person name="Gomes A.C."/>
            <person name="Makela M.R."/>
            <person name="Stajich J."/>
            <person name="Grigoriev I.V."/>
            <person name="Mortensen U.H."/>
            <person name="De Vries R.P."/>
            <person name="Baker S.E."/>
            <person name="Andersen M.R."/>
        </authorList>
    </citation>
    <scope>NUCLEOTIDE SEQUENCE [LARGE SCALE GENOMIC DNA]</scope>
    <source>
        <strain evidence="5 6">CBS 209.92</strain>
    </source>
</reference>
<dbReference type="InterPro" id="IPR019826">
    <property type="entry name" value="Carboxylesterase_B_AS"/>
</dbReference>
<evidence type="ECO:0000256" key="1">
    <source>
        <dbReference type="ARBA" id="ARBA00005964"/>
    </source>
</evidence>
<accession>A0ABR4FS31</accession>
<dbReference type="Gene3D" id="3.40.50.1820">
    <property type="entry name" value="alpha/beta hydrolase"/>
    <property type="match status" value="2"/>
</dbReference>
<dbReference type="PANTHER" id="PTHR43918">
    <property type="entry name" value="ACETYLCHOLINESTERASE"/>
    <property type="match status" value="1"/>
</dbReference>
<sequence>MRSHLTSALAALSAGLITPASAVPSLQVDTTSGRVYGMINGSNPNVAQFLGIPYGEAPVGALRFSPPKMKLPVGEIDATKSGPNCPQYYQNNATRYPTVYSFDAPFLQPLPGWSEDCLNLNVWAPYTPHGNRSELLPVIIWIFGGGFYEGGTNTLGFDASYWVQRTQAHIVVAMNARTNIFGFPNSRGLAESNENANVGLLDQRLALEWTRDNIEAFGGDPSRMVVWGQSSGSASTDYLNYAYPDDPIVGGFIQHSGSVFATGESSDDQMLNFTSVAEHVGCGNRSSVEELECMRYNASAEDIINYYEEYNLNPTAGALKFTTIVDGTTKFSNYTERALAGNFSRLPVISGTNGHEMASLNGWPGPSGPNMTDFALTTLSHQQCPENYNTGLRAHLNTTTFRYLNNASFPNISPRWWEGAYHTSELPLLFGTYAVYGNASATPLEAATSAKWQDLYVAFARDPVNALPALGWPSYSPGPRGKVWMWNPRGEDGEVTAVSELIEAEEVVGPCEGVEWSISEP</sequence>
<comment type="caution">
    <text evidence="5">The sequence shown here is derived from an EMBL/GenBank/DDBJ whole genome shotgun (WGS) entry which is preliminary data.</text>
</comment>
<dbReference type="EC" id="3.1.1.-" evidence="3"/>
<comment type="similarity">
    <text evidence="1 3">Belongs to the type-B carboxylesterase/lipase family.</text>
</comment>
<evidence type="ECO:0000259" key="4">
    <source>
        <dbReference type="Pfam" id="PF00135"/>
    </source>
</evidence>
<dbReference type="PANTHER" id="PTHR43918:SF4">
    <property type="entry name" value="CARBOXYLIC ESTER HYDROLASE"/>
    <property type="match status" value="1"/>
</dbReference>
<evidence type="ECO:0000256" key="3">
    <source>
        <dbReference type="RuleBase" id="RU361235"/>
    </source>
</evidence>
<name>A0ABR4FS31_9EURO</name>
<keyword evidence="6" id="KW-1185">Reference proteome</keyword>
<feature type="domain" description="Carboxylesterase type B" evidence="4">
    <location>
        <begin position="26"/>
        <end position="358"/>
    </location>
</feature>
<keyword evidence="3" id="KW-0732">Signal</keyword>
<feature type="chain" id="PRO_5044966482" description="Carboxylic ester hydrolase" evidence="3">
    <location>
        <begin position="23"/>
        <end position="521"/>
    </location>
</feature>
<proteinExistence type="inferred from homology"/>
<organism evidence="5 6">
    <name type="scientific">Aspergillus keveii</name>
    <dbReference type="NCBI Taxonomy" id="714993"/>
    <lineage>
        <taxon>Eukaryota</taxon>
        <taxon>Fungi</taxon>
        <taxon>Dikarya</taxon>
        <taxon>Ascomycota</taxon>
        <taxon>Pezizomycotina</taxon>
        <taxon>Eurotiomycetes</taxon>
        <taxon>Eurotiomycetidae</taxon>
        <taxon>Eurotiales</taxon>
        <taxon>Aspergillaceae</taxon>
        <taxon>Aspergillus</taxon>
        <taxon>Aspergillus subgen. Nidulantes</taxon>
    </lineage>
</organism>
<dbReference type="Pfam" id="PF00135">
    <property type="entry name" value="COesterase"/>
    <property type="match status" value="1"/>
</dbReference>
<dbReference type="InterPro" id="IPR050654">
    <property type="entry name" value="AChE-related_enzymes"/>
</dbReference>
<dbReference type="SUPFAM" id="SSF53474">
    <property type="entry name" value="alpha/beta-Hydrolases"/>
    <property type="match status" value="1"/>
</dbReference>
<dbReference type="InterPro" id="IPR002018">
    <property type="entry name" value="CarbesteraseB"/>
</dbReference>
<evidence type="ECO:0000256" key="2">
    <source>
        <dbReference type="ARBA" id="ARBA00022801"/>
    </source>
</evidence>
<evidence type="ECO:0000313" key="5">
    <source>
        <dbReference type="EMBL" id="KAL2786064.1"/>
    </source>
</evidence>
<dbReference type="EMBL" id="JBFTWV010000126">
    <property type="protein sequence ID" value="KAL2786064.1"/>
    <property type="molecule type" value="Genomic_DNA"/>
</dbReference>
<evidence type="ECO:0000313" key="6">
    <source>
        <dbReference type="Proteomes" id="UP001610563"/>
    </source>
</evidence>
<dbReference type="InterPro" id="IPR029058">
    <property type="entry name" value="AB_hydrolase_fold"/>
</dbReference>
<feature type="signal peptide" evidence="3">
    <location>
        <begin position="1"/>
        <end position="22"/>
    </location>
</feature>
<keyword evidence="2 3" id="KW-0378">Hydrolase</keyword>
<protein>
    <recommendedName>
        <fullName evidence="3">Carboxylic ester hydrolase</fullName>
        <ecNumber evidence="3">3.1.1.-</ecNumber>
    </recommendedName>
</protein>
<dbReference type="PROSITE" id="PS00122">
    <property type="entry name" value="CARBOXYLESTERASE_B_1"/>
    <property type="match status" value="1"/>
</dbReference>
<dbReference type="GO" id="GO:0016787">
    <property type="term" value="F:hydrolase activity"/>
    <property type="evidence" value="ECO:0007669"/>
    <property type="project" value="UniProtKB-KW"/>
</dbReference>
<dbReference type="Proteomes" id="UP001610563">
    <property type="component" value="Unassembled WGS sequence"/>
</dbReference>
<gene>
    <name evidence="5" type="ORF">BJX66DRAFT_342454</name>
</gene>